<accession>A0ABP7X335</accession>
<evidence type="ECO:0000259" key="1">
    <source>
        <dbReference type="PROSITE" id="PS50011"/>
    </source>
</evidence>
<evidence type="ECO:0008006" key="5">
    <source>
        <dbReference type="Google" id="ProtNLM"/>
    </source>
</evidence>
<keyword evidence="4" id="KW-1185">Reference proteome</keyword>
<feature type="domain" description="J" evidence="2">
    <location>
        <begin position="5"/>
        <end position="83"/>
    </location>
</feature>
<comment type="caution">
    <text evidence="3">The sequence shown here is derived from an EMBL/GenBank/DDBJ whole genome shotgun (WGS) entry which is preliminary data.</text>
</comment>
<organism evidence="3 4">
    <name type="scientific">Actinomadura miaoliensis</name>
    <dbReference type="NCBI Taxonomy" id="430685"/>
    <lineage>
        <taxon>Bacteria</taxon>
        <taxon>Bacillati</taxon>
        <taxon>Actinomycetota</taxon>
        <taxon>Actinomycetes</taxon>
        <taxon>Streptosporangiales</taxon>
        <taxon>Thermomonosporaceae</taxon>
        <taxon>Actinomadura</taxon>
    </lineage>
</organism>
<dbReference type="SUPFAM" id="SSF46565">
    <property type="entry name" value="Chaperone J-domain"/>
    <property type="match status" value="1"/>
</dbReference>
<dbReference type="Proteomes" id="UP001500683">
    <property type="component" value="Unassembled WGS sequence"/>
</dbReference>
<dbReference type="InterPro" id="IPR011009">
    <property type="entry name" value="Kinase-like_dom_sf"/>
</dbReference>
<evidence type="ECO:0000259" key="2">
    <source>
        <dbReference type="PROSITE" id="PS50076"/>
    </source>
</evidence>
<dbReference type="SUPFAM" id="SSF56112">
    <property type="entry name" value="Protein kinase-like (PK-like)"/>
    <property type="match status" value="1"/>
</dbReference>
<sequence>MTIPDLDEALALLDRVRTPAEVFGDDTAEAPRVYRRLARVLHPDANGGRTQEAFARLNALWRGYRRADPHTITTPRHSYPLLGRVACGDLADLYRSHYGAAGPRDGEVLVKMPRDPRDSDLMEREAVALRRLREDGDARFRPYVPNLVATFRHQDAATGARRRVNVVDRLMGFHSLAEVRAAHPGGVDPRDAAWMWRRLLVALGFAHRAGVLHGAVLPEHVLIHPERHGLVLVDWCYSVSGGHAATDTGGRVPAMVDRYADWYPPEVPARRTASPATDIHMATRCITHLMGDRAPKAMRLFARGCRLPAQERRPGDAWRLLAELDELLERLYGPRRFRPFTMPATR</sequence>
<feature type="domain" description="Protein kinase" evidence="1">
    <location>
        <begin position="79"/>
        <end position="346"/>
    </location>
</feature>
<dbReference type="InterPro" id="IPR000719">
    <property type="entry name" value="Prot_kinase_dom"/>
</dbReference>
<evidence type="ECO:0000313" key="4">
    <source>
        <dbReference type="Proteomes" id="UP001500683"/>
    </source>
</evidence>
<dbReference type="EMBL" id="BAAAZG010000070">
    <property type="protein sequence ID" value="GAA4103124.1"/>
    <property type="molecule type" value="Genomic_DNA"/>
</dbReference>
<dbReference type="PROSITE" id="PS50011">
    <property type="entry name" value="PROTEIN_KINASE_DOM"/>
    <property type="match status" value="1"/>
</dbReference>
<dbReference type="Gene3D" id="1.10.510.10">
    <property type="entry name" value="Transferase(Phosphotransferase) domain 1"/>
    <property type="match status" value="1"/>
</dbReference>
<dbReference type="RefSeq" id="WP_344958348.1">
    <property type="nucleotide sequence ID" value="NZ_BAAAZG010000070.1"/>
</dbReference>
<protein>
    <recommendedName>
        <fullName evidence="5">Molecular chaperone DnaJ</fullName>
    </recommendedName>
</protein>
<dbReference type="InterPro" id="IPR001623">
    <property type="entry name" value="DnaJ_domain"/>
</dbReference>
<gene>
    <name evidence="3" type="ORF">GCM10022214_81590</name>
</gene>
<dbReference type="InterPro" id="IPR036869">
    <property type="entry name" value="J_dom_sf"/>
</dbReference>
<dbReference type="PROSITE" id="PS50076">
    <property type="entry name" value="DNAJ_2"/>
    <property type="match status" value="1"/>
</dbReference>
<evidence type="ECO:0000313" key="3">
    <source>
        <dbReference type="EMBL" id="GAA4103124.1"/>
    </source>
</evidence>
<proteinExistence type="predicted"/>
<reference evidence="4" key="1">
    <citation type="journal article" date="2019" name="Int. J. Syst. Evol. Microbiol.">
        <title>The Global Catalogue of Microorganisms (GCM) 10K type strain sequencing project: providing services to taxonomists for standard genome sequencing and annotation.</title>
        <authorList>
            <consortium name="The Broad Institute Genomics Platform"/>
            <consortium name="The Broad Institute Genome Sequencing Center for Infectious Disease"/>
            <person name="Wu L."/>
            <person name="Ma J."/>
        </authorList>
    </citation>
    <scope>NUCLEOTIDE SEQUENCE [LARGE SCALE GENOMIC DNA]</scope>
    <source>
        <strain evidence="4">JCM 16702</strain>
    </source>
</reference>
<name>A0ABP7X335_9ACTN</name>